<dbReference type="PANTHER" id="PTHR14119:SF3">
    <property type="entry name" value="ISOCHORISMATASE DOMAIN-CONTAINING PROTEIN 2"/>
    <property type="match status" value="1"/>
</dbReference>
<dbReference type="InterPro" id="IPR036380">
    <property type="entry name" value="Isochorismatase-like_sf"/>
</dbReference>
<dbReference type="GO" id="GO:0016787">
    <property type="term" value="F:hydrolase activity"/>
    <property type="evidence" value="ECO:0007669"/>
    <property type="project" value="UniProtKB-KW"/>
</dbReference>
<sequence>MPAIPRLTTANSTLVVVDIQDKLLAKIPSADDLVRNVGFLLDAATLLGVEAVATEQYPKGLGPTTREIARRLPPNPPAKTAFSCCGAASFLPSLGSRPNVILVGMETHVCVGQTALDLLEAGRTVFLPVDALATRNLIDHATAIRRLERSGAVLTTVEAVAFEWLSDATHPQFKAVSKLMIERSS</sequence>
<evidence type="ECO:0000259" key="1">
    <source>
        <dbReference type="Pfam" id="PF00857"/>
    </source>
</evidence>
<gene>
    <name evidence="2" type="ORF">PX52LOC_03861</name>
</gene>
<dbReference type="EMBL" id="CP042425">
    <property type="protein sequence ID" value="QEL16886.1"/>
    <property type="molecule type" value="Genomic_DNA"/>
</dbReference>
<organism evidence="2 3">
    <name type="scientific">Limnoglobus roseus</name>
    <dbReference type="NCBI Taxonomy" id="2598579"/>
    <lineage>
        <taxon>Bacteria</taxon>
        <taxon>Pseudomonadati</taxon>
        <taxon>Planctomycetota</taxon>
        <taxon>Planctomycetia</taxon>
        <taxon>Gemmatales</taxon>
        <taxon>Gemmataceae</taxon>
        <taxon>Limnoglobus</taxon>
    </lineage>
</organism>
<proteinExistence type="predicted"/>
<feature type="domain" description="Isochorismatase-like" evidence="1">
    <location>
        <begin position="13"/>
        <end position="158"/>
    </location>
</feature>
<dbReference type="Proteomes" id="UP000324974">
    <property type="component" value="Chromosome"/>
</dbReference>
<dbReference type="Pfam" id="PF00857">
    <property type="entry name" value="Isochorismatase"/>
    <property type="match status" value="1"/>
</dbReference>
<dbReference type="RefSeq" id="WP_149111557.1">
    <property type="nucleotide sequence ID" value="NZ_CP042425.1"/>
</dbReference>
<keyword evidence="2" id="KW-0378">Hydrolase</keyword>
<evidence type="ECO:0000313" key="3">
    <source>
        <dbReference type="Proteomes" id="UP000324974"/>
    </source>
</evidence>
<dbReference type="Gene3D" id="3.40.50.850">
    <property type="entry name" value="Isochorismatase-like"/>
    <property type="match status" value="1"/>
</dbReference>
<dbReference type="SUPFAM" id="SSF52499">
    <property type="entry name" value="Isochorismatase-like hydrolases"/>
    <property type="match status" value="1"/>
</dbReference>
<evidence type="ECO:0000313" key="2">
    <source>
        <dbReference type="EMBL" id="QEL16886.1"/>
    </source>
</evidence>
<name>A0A5C1AFX7_9BACT</name>
<dbReference type="PANTHER" id="PTHR14119">
    <property type="entry name" value="HYDROLASE"/>
    <property type="match status" value="1"/>
</dbReference>
<keyword evidence="3" id="KW-1185">Reference proteome</keyword>
<dbReference type="KEGG" id="lrs:PX52LOC_03861"/>
<accession>A0A5C1AFX7</accession>
<dbReference type="InterPro" id="IPR000868">
    <property type="entry name" value="Isochorismatase-like_dom"/>
</dbReference>
<dbReference type="InterPro" id="IPR050993">
    <property type="entry name" value="Isochorismatase_domain"/>
</dbReference>
<protein>
    <submittedName>
        <fullName evidence="2">Hydrolase</fullName>
    </submittedName>
</protein>
<reference evidence="3" key="1">
    <citation type="submission" date="2019-08" db="EMBL/GenBank/DDBJ databases">
        <title>Limnoglobus roseus gen. nov., sp. nov., a novel freshwater planctomycete with a giant genome from the family Gemmataceae.</title>
        <authorList>
            <person name="Kulichevskaya I.S."/>
            <person name="Naumoff D.G."/>
            <person name="Miroshnikov K."/>
            <person name="Ivanova A."/>
            <person name="Philippov D.A."/>
            <person name="Hakobyan A."/>
            <person name="Rijpstra I.C."/>
            <person name="Sinninghe Damste J.S."/>
            <person name="Liesack W."/>
            <person name="Dedysh S.N."/>
        </authorList>
    </citation>
    <scope>NUCLEOTIDE SEQUENCE [LARGE SCALE GENOMIC DNA]</scope>
    <source>
        <strain evidence="3">PX52</strain>
    </source>
</reference>
<dbReference type="AlphaFoldDB" id="A0A5C1AFX7"/>
<dbReference type="OrthoDB" id="9789777at2"/>